<dbReference type="EMBL" id="BEGY01000043">
    <property type="protein sequence ID" value="GAX79489.1"/>
    <property type="molecule type" value="Genomic_DNA"/>
</dbReference>
<feature type="region of interest" description="Disordered" evidence="1">
    <location>
        <begin position="1"/>
        <end position="22"/>
    </location>
</feature>
<accession>A0A250X9A5</accession>
<evidence type="ECO:0000313" key="3">
    <source>
        <dbReference type="Proteomes" id="UP000232323"/>
    </source>
</evidence>
<proteinExistence type="predicted"/>
<dbReference type="AlphaFoldDB" id="A0A250X9A5"/>
<dbReference type="STRING" id="1157962.A0A250X9A5"/>
<evidence type="ECO:0000256" key="1">
    <source>
        <dbReference type="SAM" id="MobiDB-lite"/>
    </source>
</evidence>
<keyword evidence="3" id="KW-1185">Reference proteome</keyword>
<evidence type="ECO:0000313" key="2">
    <source>
        <dbReference type="EMBL" id="GAX79489.1"/>
    </source>
</evidence>
<organism evidence="2 3">
    <name type="scientific">Chlamydomonas eustigma</name>
    <dbReference type="NCBI Taxonomy" id="1157962"/>
    <lineage>
        <taxon>Eukaryota</taxon>
        <taxon>Viridiplantae</taxon>
        <taxon>Chlorophyta</taxon>
        <taxon>core chlorophytes</taxon>
        <taxon>Chlorophyceae</taxon>
        <taxon>CS clade</taxon>
        <taxon>Chlamydomonadales</taxon>
        <taxon>Chlamydomonadaceae</taxon>
        <taxon>Chlamydomonas</taxon>
    </lineage>
</organism>
<protein>
    <submittedName>
        <fullName evidence="2">Uncharacterized protein</fullName>
    </submittedName>
</protein>
<feature type="compositionally biased region" description="Polar residues" evidence="1">
    <location>
        <begin position="11"/>
        <end position="21"/>
    </location>
</feature>
<comment type="caution">
    <text evidence="2">The sequence shown here is derived from an EMBL/GenBank/DDBJ whole genome shotgun (WGS) entry which is preliminary data.</text>
</comment>
<dbReference type="OrthoDB" id="61280at2759"/>
<name>A0A250X9A5_9CHLO</name>
<dbReference type="Proteomes" id="UP000232323">
    <property type="component" value="Unassembled WGS sequence"/>
</dbReference>
<sequence length="284" mass="32423">MMFEDERSPHPYTNFNKQPQDAPTLVGNWQEERAMKEATGITRYEPWTERGGKDRSHEFASSIYTARQDTFQENQTFTRTIENFQQLNPANWESAAHSAHTDPKLTKRLLEYRDVSKLGPRERKLMEEMMQEADKLPASLEYALAGKNSSGFEHYGVPQTLDSTYRAHFEEKDMTGLLIGTRVIKDRDGRPAVRDPTFLAETQMMQKRDADRILKKEALEAGATATARLADPDVPITLYTEAVAKGTYTDSITGTRTMSKVSPFNKYTNFSKPMSEYNKVVVDE</sequence>
<gene>
    <name evidence="2" type="ORF">CEUSTIGMA_g6930.t1</name>
</gene>
<reference evidence="2 3" key="1">
    <citation type="submission" date="2017-08" db="EMBL/GenBank/DDBJ databases">
        <title>Acidophilic green algal genome provides insights into adaptation to an acidic environment.</title>
        <authorList>
            <person name="Hirooka S."/>
            <person name="Hirose Y."/>
            <person name="Kanesaki Y."/>
            <person name="Higuchi S."/>
            <person name="Fujiwara T."/>
            <person name="Onuma R."/>
            <person name="Era A."/>
            <person name="Ohbayashi R."/>
            <person name="Uzuka A."/>
            <person name="Nozaki H."/>
            <person name="Yoshikawa H."/>
            <person name="Miyagishima S.Y."/>
        </authorList>
    </citation>
    <scope>NUCLEOTIDE SEQUENCE [LARGE SCALE GENOMIC DNA]</scope>
    <source>
        <strain evidence="2 3">NIES-2499</strain>
    </source>
</reference>